<organism evidence="6 7">
    <name type="scientific">Paenibacillus solanacearum</name>
    <dbReference type="NCBI Taxonomy" id="2048548"/>
    <lineage>
        <taxon>Bacteria</taxon>
        <taxon>Bacillati</taxon>
        <taxon>Bacillota</taxon>
        <taxon>Bacilli</taxon>
        <taxon>Bacillales</taxon>
        <taxon>Paenibacillaceae</taxon>
        <taxon>Paenibacillus</taxon>
    </lineage>
</organism>
<feature type="domain" description="6-phosphogluconate dehydrogenase NADP-binding" evidence="4">
    <location>
        <begin position="4"/>
        <end position="164"/>
    </location>
</feature>
<dbReference type="InterPro" id="IPR006115">
    <property type="entry name" value="6PGDH_NADP-bd"/>
</dbReference>
<evidence type="ECO:0000256" key="1">
    <source>
        <dbReference type="ARBA" id="ARBA00009080"/>
    </source>
</evidence>
<dbReference type="GO" id="GO:0051287">
    <property type="term" value="F:NAD binding"/>
    <property type="evidence" value="ECO:0007669"/>
    <property type="project" value="InterPro"/>
</dbReference>
<keyword evidence="2 6" id="KW-0560">Oxidoreductase</keyword>
<dbReference type="PANTHER" id="PTHR22981:SF7">
    <property type="entry name" value="3-HYDROXYISOBUTYRATE DEHYDROGENASE, MITOCHONDRIAL"/>
    <property type="match status" value="1"/>
</dbReference>
<protein>
    <submittedName>
        <fullName evidence="6">3-sulfolactaldehyde reductase</fullName>
        <ecNumber evidence="6">1.1.1.373</ecNumber>
    </submittedName>
</protein>
<comment type="caution">
    <text evidence="6">The sequence shown here is derived from an EMBL/GenBank/DDBJ whole genome shotgun (WGS) entry which is preliminary data.</text>
</comment>
<dbReference type="RefSeq" id="WP_218090085.1">
    <property type="nucleotide sequence ID" value="NZ_CAJVAS010000001.1"/>
</dbReference>
<dbReference type="EC" id="1.1.1.373" evidence="6"/>
<dbReference type="EMBL" id="CAJVAS010000001">
    <property type="protein sequence ID" value="CAG7598875.1"/>
    <property type="molecule type" value="Genomic_DNA"/>
</dbReference>
<dbReference type="GO" id="GO:0061596">
    <property type="term" value="F:3-sulfolactaldehyde reductase activity"/>
    <property type="evidence" value="ECO:0007669"/>
    <property type="project" value="UniProtKB-EC"/>
</dbReference>
<proteinExistence type="inferred from homology"/>
<dbReference type="PANTHER" id="PTHR22981">
    <property type="entry name" value="3-HYDROXYISOBUTYRATE DEHYDROGENASE-RELATED"/>
    <property type="match status" value="1"/>
</dbReference>
<dbReference type="Pfam" id="PF03446">
    <property type="entry name" value="NAD_binding_2"/>
    <property type="match status" value="1"/>
</dbReference>
<dbReference type="AlphaFoldDB" id="A0A916NFJ1"/>
<evidence type="ECO:0000313" key="7">
    <source>
        <dbReference type="Proteomes" id="UP000693672"/>
    </source>
</evidence>
<sequence length="299" mass="30858">MTQKIGFVGLGAMGRPMSKNIIGKGNYELIVYDVVDRAVEELVAHGAKAAASAAEVAENSDVIITMLPNSPDVEAAVLGPGGVLEGMRPGSTLIDMSTIDPATTRKVAAAVQAKGCSMLDAPVGRSTANAEDGTLLIMAGGEEDVFEACKPILSCMGSDLVHCGPIGSGEIVKIVNNMLTGIIVTANAEALTLGVKAGVKLETLLQVLRSTAANNGHLHATYPVKALKGDFSPGFAVRLAYKDMNLALSLGGQLSVPLSVAASSTQLFNMARGLGHDNHDYTSVISVVEECAGVKVRID</sequence>
<feature type="domain" description="3-hydroxyisobutyrate dehydrogenase-like NAD-binding" evidence="5">
    <location>
        <begin position="167"/>
        <end position="287"/>
    </location>
</feature>
<name>A0A916NFJ1_9BACL</name>
<keyword evidence="7" id="KW-1185">Reference proteome</keyword>
<gene>
    <name evidence="6" type="primary">yihU</name>
    <name evidence="6" type="ORF">PAESOLCIP111_00265</name>
</gene>
<evidence type="ECO:0000259" key="4">
    <source>
        <dbReference type="Pfam" id="PF03446"/>
    </source>
</evidence>
<dbReference type="PIRSF" id="PIRSF000103">
    <property type="entry name" value="HIBADH"/>
    <property type="match status" value="1"/>
</dbReference>
<evidence type="ECO:0000313" key="6">
    <source>
        <dbReference type="EMBL" id="CAG7598875.1"/>
    </source>
</evidence>
<evidence type="ECO:0000259" key="5">
    <source>
        <dbReference type="Pfam" id="PF14833"/>
    </source>
</evidence>
<keyword evidence="3" id="KW-0520">NAD</keyword>
<dbReference type="Proteomes" id="UP000693672">
    <property type="component" value="Unassembled WGS sequence"/>
</dbReference>
<dbReference type="InterPro" id="IPR015815">
    <property type="entry name" value="HIBADH-related"/>
</dbReference>
<dbReference type="GO" id="GO:0050661">
    <property type="term" value="F:NADP binding"/>
    <property type="evidence" value="ECO:0007669"/>
    <property type="project" value="InterPro"/>
</dbReference>
<dbReference type="InterPro" id="IPR002204">
    <property type="entry name" value="3-OH-isobutyrate_DH-rel_CS"/>
</dbReference>
<accession>A0A916NFJ1</accession>
<dbReference type="InterPro" id="IPR029154">
    <property type="entry name" value="HIBADH-like_NADP-bd"/>
</dbReference>
<dbReference type="GO" id="GO:0016054">
    <property type="term" value="P:organic acid catabolic process"/>
    <property type="evidence" value="ECO:0007669"/>
    <property type="project" value="UniProtKB-ARBA"/>
</dbReference>
<dbReference type="Pfam" id="PF14833">
    <property type="entry name" value="NAD_binding_11"/>
    <property type="match status" value="1"/>
</dbReference>
<dbReference type="PROSITE" id="PS00895">
    <property type="entry name" value="3_HYDROXYISOBUT_DH"/>
    <property type="match status" value="1"/>
</dbReference>
<evidence type="ECO:0000256" key="2">
    <source>
        <dbReference type="ARBA" id="ARBA00023002"/>
    </source>
</evidence>
<comment type="similarity">
    <text evidence="1">Belongs to the HIBADH-related family.</text>
</comment>
<reference evidence="6" key="1">
    <citation type="submission" date="2021-06" db="EMBL/GenBank/DDBJ databases">
        <authorList>
            <person name="Criscuolo A."/>
        </authorList>
    </citation>
    <scope>NUCLEOTIDE SEQUENCE</scope>
    <source>
        <strain evidence="6">CIP111600</strain>
    </source>
</reference>
<evidence type="ECO:0000256" key="3">
    <source>
        <dbReference type="ARBA" id="ARBA00023027"/>
    </source>
</evidence>